<dbReference type="EMBL" id="ML003940">
    <property type="protein sequence ID" value="RKP33394.1"/>
    <property type="molecule type" value="Genomic_DNA"/>
</dbReference>
<feature type="compositionally biased region" description="Low complexity" evidence="2">
    <location>
        <begin position="32"/>
        <end position="43"/>
    </location>
</feature>
<gene>
    <name evidence="4" type="ORF">BJ085DRAFT_21846</name>
</gene>
<dbReference type="InterPro" id="IPR011989">
    <property type="entry name" value="ARM-like"/>
</dbReference>
<evidence type="ECO:0000313" key="5">
    <source>
        <dbReference type="Proteomes" id="UP000268162"/>
    </source>
</evidence>
<dbReference type="PANTHER" id="PTHR13347">
    <property type="entry name" value="HEAT REPEAT-CONTAINING PROTEIN 3"/>
    <property type="match status" value="1"/>
</dbReference>
<comment type="similarity">
    <text evidence="1">Belongs to the nuclear import and ribosome assembly adapter family.</text>
</comment>
<feature type="compositionally biased region" description="Acidic residues" evidence="2">
    <location>
        <begin position="374"/>
        <end position="395"/>
    </location>
</feature>
<dbReference type="GO" id="GO:0051082">
    <property type="term" value="F:unfolded protein binding"/>
    <property type="evidence" value="ECO:0007669"/>
    <property type="project" value="TreeGrafter"/>
</dbReference>
<dbReference type="STRING" id="215637.A0A4P9ZJK3"/>
<dbReference type="Gene3D" id="1.25.10.10">
    <property type="entry name" value="Leucine-rich Repeat Variant"/>
    <property type="match status" value="1"/>
</dbReference>
<accession>A0A4P9ZJK3</accession>
<evidence type="ECO:0000256" key="1">
    <source>
        <dbReference type="ARBA" id="ARBA00049983"/>
    </source>
</evidence>
<feature type="compositionally biased region" description="Polar residues" evidence="2">
    <location>
        <begin position="22"/>
        <end position="31"/>
    </location>
</feature>
<dbReference type="GO" id="GO:0042273">
    <property type="term" value="P:ribosomal large subunit biogenesis"/>
    <property type="evidence" value="ECO:0007669"/>
    <property type="project" value="TreeGrafter"/>
</dbReference>
<dbReference type="InterPro" id="IPR052616">
    <property type="entry name" value="SYO1-like"/>
</dbReference>
<evidence type="ECO:0000259" key="3">
    <source>
        <dbReference type="Pfam" id="PF25567"/>
    </source>
</evidence>
<evidence type="ECO:0000256" key="2">
    <source>
        <dbReference type="SAM" id="MobiDB-lite"/>
    </source>
</evidence>
<dbReference type="Proteomes" id="UP000268162">
    <property type="component" value="Unassembled WGS sequence"/>
</dbReference>
<dbReference type="Pfam" id="PF25567">
    <property type="entry name" value="TPR_SYO1"/>
    <property type="match status" value="1"/>
</dbReference>
<keyword evidence="5" id="KW-1185">Reference proteome</keyword>
<dbReference type="PANTHER" id="PTHR13347:SF1">
    <property type="entry name" value="HEAT REPEAT-CONTAINING PROTEIN 3"/>
    <property type="match status" value="1"/>
</dbReference>
<evidence type="ECO:0000313" key="4">
    <source>
        <dbReference type="EMBL" id="RKP33394.1"/>
    </source>
</evidence>
<dbReference type="InterPro" id="IPR016024">
    <property type="entry name" value="ARM-type_fold"/>
</dbReference>
<organism evidence="4 5">
    <name type="scientific">Dimargaris cristalligena</name>
    <dbReference type="NCBI Taxonomy" id="215637"/>
    <lineage>
        <taxon>Eukaryota</taxon>
        <taxon>Fungi</taxon>
        <taxon>Fungi incertae sedis</taxon>
        <taxon>Zoopagomycota</taxon>
        <taxon>Kickxellomycotina</taxon>
        <taxon>Dimargaritomycetes</taxon>
        <taxon>Dimargaritales</taxon>
        <taxon>Dimargaritaceae</taxon>
        <taxon>Dimargaris</taxon>
    </lineage>
</organism>
<dbReference type="SUPFAM" id="SSF48371">
    <property type="entry name" value="ARM repeat"/>
    <property type="match status" value="1"/>
</dbReference>
<proteinExistence type="inferred from homology"/>
<dbReference type="GO" id="GO:0006606">
    <property type="term" value="P:protein import into nucleus"/>
    <property type="evidence" value="ECO:0007669"/>
    <property type="project" value="TreeGrafter"/>
</dbReference>
<protein>
    <submittedName>
        <fullName evidence="4">Armadillo-type protein</fullName>
    </submittedName>
</protein>
<feature type="region of interest" description="Disordered" evidence="2">
    <location>
        <begin position="22"/>
        <end position="48"/>
    </location>
</feature>
<sequence>MGKAKKSFAKARVNPIGVLTSQAAATTTTDRSSQLSLSEQSSSAAKGNSDGLPILKKLESADASDRTWAAASLSNIFMTNPAFRRKMLSLDLVGRLVERLTDDSLEVVCECLGALRNLGTLADPGIDAQMFKKNLHQLPVDLTAKLMWDLSEHIMSLMLSFSESSRTGMTNVNSMDPLPFLMSFLSTPDERIPPACRVLAGQCLYTITDENDGCTRRVRSRSDYIETLCGVLETKPKLLKGMRELPVFAGGVLYHVVTLDSKSHPTTAELVKTLPTTLLGVLADQLPNESEVESIINKAVSQARLINLDVTVLATDKRSKASSAAIQALGELENSVISLQVNLELLANLFTQEQAKTESGSGDSKPVDPSQDNGDGEELAGDSDADMEEDDDLDEEDLDDMDQLAAGDNDGEVDESLSSRIVDLFVKRVLPRALAWLTTTGPYMAALPVEASEVNEETDALAASTLTSFQRALHVVQLRALGCLNNFLLTMAEPQNRAWFASAAQNGGRDLTPSYWTQLFALADDVAQTTPQQERFTSALDYPRFQQEALDTILGCLWSIGRGCDGQVPVNGAQVQSLCQTVLNPVFPAALKVKCVGILGQVARRQPGHIAENRLIGDFLVHQIIDQETQRLANLPSNRSSSYDPTPLEYIFQAIDAIYEIYGDAEFDYDRPVFVEQNYLNILRQRQAQLKRLVKTVDKRTHGPIRKRIEEVYMSYAAFIAYKDEERKRK</sequence>
<dbReference type="InterPro" id="IPR057990">
    <property type="entry name" value="TPR_SYO1"/>
</dbReference>
<reference evidence="5" key="1">
    <citation type="journal article" date="2018" name="Nat. Microbiol.">
        <title>Leveraging single-cell genomics to expand the fungal tree of life.</title>
        <authorList>
            <person name="Ahrendt S.R."/>
            <person name="Quandt C.A."/>
            <person name="Ciobanu D."/>
            <person name="Clum A."/>
            <person name="Salamov A."/>
            <person name="Andreopoulos B."/>
            <person name="Cheng J.F."/>
            <person name="Woyke T."/>
            <person name="Pelin A."/>
            <person name="Henrissat B."/>
            <person name="Reynolds N.K."/>
            <person name="Benny G.L."/>
            <person name="Smith M.E."/>
            <person name="James T.Y."/>
            <person name="Grigoriev I.V."/>
        </authorList>
    </citation>
    <scope>NUCLEOTIDE SEQUENCE [LARGE SCALE GENOMIC DNA]</scope>
    <source>
        <strain evidence="5">RSA 468</strain>
    </source>
</reference>
<name>A0A4P9ZJK3_9FUNG</name>
<feature type="region of interest" description="Disordered" evidence="2">
    <location>
        <begin position="354"/>
        <end position="395"/>
    </location>
</feature>
<dbReference type="AlphaFoldDB" id="A0A4P9ZJK3"/>
<feature type="domain" description="SYO1-like TPR repeats" evidence="3">
    <location>
        <begin position="464"/>
        <end position="726"/>
    </location>
</feature>